<dbReference type="AlphaFoldDB" id="A0AAD4BUZ5"/>
<comment type="caution">
    <text evidence="1">The sequence shown here is derived from an EMBL/GenBank/DDBJ whole genome shotgun (WGS) entry which is preliminary data.</text>
</comment>
<reference evidence="1" key="1">
    <citation type="submission" date="2019-10" db="EMBL/GenBank/DDBJ databases">
        <authorList>
            <consortium name="DOE Joint Genome Institute"/>
            <person name="Kuo A."/>
            <person name="Miyauchi S."/>
            <person name="Kiss E."/>
            <person name="Drula E."/>
            <person name="Kohler A."/>
            <person name="Sanchez-Garcia M."/>
            <person name="Andreopoulos B."/>
            <person name="Barry K.W."/>
            <person name="Bonito G."/>
            <person name="Buee M."/>
            <person name="Carver A."/>
            <person name="Chen C."/>
            <person name="Cichocki N."/>
            <person name="Clum A."/>
            <person name="Culley D."/>
            <person name="Crous P.W."/>
            <person name="Fauchery L."/>
            <person name="Girlanda M."/>
            <person name="Hayes R."/>
            <person name="Keri Z."/>
            <person name="LaButti K."/>
            <person name="Lipzen A."/>
            <person name="Lombard V."/>
            <person name="Magnuson J."/>
            <person name="Maillard F."/>
            <person name="Morin E."/>
            <person name="Murat C."/>
            <person name="Nolan M."/>
            <person name="Ohm R."/>
            <person name="Pangilinan J."/>
            <person name="Pereira M."/>
            <person name="Perotto S."/>
            <person name="Peter M."/>
            <person name="Riley R."/>
            <person name="Sitrit Y."/>
            <person name="Stielow B."/>
            <person name="Szollosi G."/>
            <person name="Zifcakova L."/>
            <person name="Stursova M."/>
            <person name="Spatafora J.W."/>
            <person name="Tedersoo L."/>
            <person name="Vaario L.-M."/>
            <person name="Yamada A."/>
            <person name="Yan M."/>
            <person name="Wang P."/>
            <person name="Xu J."/>
            <person name="Bruns T."/>
            <person name="Baldrian P."/>
            <person name="Vilgalys R."/>
            <person name="Henrissat B."/>
            <person name="Grigoriev I.V."/>
            <person name="Hibbett D."/>
            <person name="Nagy L.G."/>
            <person name="Martin F.M."/>
        </authorList>
    </citation>
    <scope>NUCLEOTIDE SEQUENCE</scope>
    <source>
        <strain evidence="1">BED1</strain>
    </source>
</reference>
<dbReference type="InterPro" id="IPR036770">
    <property type="entry name" value="Ankyrin_rpt-contain_sf"/>
</dbReference>
<evidence type="ECO:0000313" key="2">
    <source>
        <dbReference type="Proteomes" id="UP001194468"/>
    </source>
</evidence>
<accession>A0AAD4BUZ5</accession>
<sequence>MDSATPMWPASKHDLTLYMLVAYAPNSLLRSFLRRTPLKPKEGTNPLVYAAYFNKGEHARALLLRGGRLNRRGWDVNGLFQVLPIEVALQTHHYSMVTLFVEEGSTIPPHIFTNSFFRPHRPFSIPFPIARILLQTDDFLE</sequence>
<protein>
    <submittedName>
        <fullName evidence="1">Uncharacterized protein</fullName>
    </submittedName>
</protein>
<reference evidence="1" key="2">
    <citation type="journal article" date="2020" name="Nat. Commun.">
        <title>Large-scale genome sequencing of mycorrhizal fungi provides insights into the early evolution of symbiotic traits.</title>
        <authorList>
            <person name="Miyauchi S."/>
            <person name="Kiss E."/>
            <person name="Kuo A."/>
            <person name="Drula E."/>
            <person name="Kohler A."/>
            <person name="Sanchez-Garcia M."/>
            <person name="Morin E."/>
            <person name="Andreopoulos B."/>
            <person name="Barry K.W."/>
            <person name="Bonito G."/>
            <person name="Buee M."/>
            <person name="Carver A."/>
            <person name="Chen C."/>
            <person name="Cichocki N."/>
            <person name="Clum A."/>
            <person name="Culley D."/>
            <person name="Crous P.W."/>
            <person name="Fauchery L."/>
            <person name="Girlanda M."/>
            <person name="Hayes R.D."/>
            <person name="Keri Z."/>
            <person name="LaButti K."/>
            <person name="Lipzen A."/>
            <person name="Lombard V."/>
            <person name="Magnuson J."/>
            <person name="Maillard F."/>
            <person name="Murat C."/>
            <person name="Nolan M."/>
            <person name="Ohm R.A."/>
            <person name="Pangilinan J."/>
            <person name="Pereira M.F."/>
            <person name="Perotto S."/>
            <person name="Peter M."/>
            <person name="Pfister S."/>
            <person name="Riley R."/>
            <person name="Sitrit Y."/>
            <person name="Stielow J.B."/>
            <person name="Szollosi G."/>
            <person name="Zifcakova L."/>
            <person name="Stursova M."/>
            <person name="Spatafora J.W."/>
            <person name="Tedersoo L."/>
            <person name="Vaario L.M."/>
            <person name="Yamada A."/>
            <person name="Yan M."/>
            <person name="Wang P."/>
            <person name="Xu J."/>
            <person name="Bruns T."/>
            <person name="Baldrian P."/>
            <person name="Vilgalys R."/>
            <person name="Dunand C."/>
            <person name="Henrissat B."/>
            <person name="Grigoriev I.V."/>
            <person name="Hibbett D."/>
            <person name="Nagy L.G."/>
            <person name="Martin F.M."/>
        </authorList>
    </citation>
    <scope>NUCLEOTIDE SEQUENCE</scope>
    <source>
        <strain evidence="1">BED1</strain>
    </source>
</reference>
<organism evidence="1 2">
    <name type="scientific">Boletus edulis BED1</name>
    <dbReference type="NCBI Taxonomy" id="1328754"/>
    <lineage>
        <taxon>Eukaryota</taxon>
        <taxon>Fungi</taxon>
        <taxon>Dikarya</taxon>
        <taxon>Basidiomycota</taxon>
        <taxon>Agaricomycotina</taxon>
        <taxon>Agaricomycetes</taxon>
        <taxon>Agaricomycetidae</taxon>
        <taxon>Boletales</taxon>
        <taxon>Boletineae</taxon>
        <taxon>Boletaceae</taxon>
        <taxon>Boletoideae</taxon>
        <taxon>Boletus</taxon>
    </lineage>
</organism>
<feature type="non-terminal residue" evidence="1">
    <location>
        <position position="141"/>
    </location>
</feature>
<proteinExistence type="predicted"/>
<dbReference type="EMBL" id="WHUW01000013">
    <property type="protein sequence ID" value="KAF8440037.1"/>
    <property type="molecule type" value="Genomic_DNA"/>
</dbReference>
<evidence type="ECO:0000313" key="1">
    <source>
        <dbReference type="EMBL" id="KAF8440037.1"/>
    </source>
</evidence>
<gene>
    <name evidence="1" type="ORF">L210DRAFT_857443</name>
</gene>
<dbReference type="Proteomes" id="UP001194468">
    <property type="component" value="Unassembled WGS sequence"/>
</dbReference>
<keyword evidence="2" id="KW-1185">Reference proteome</keyword>
<dbReference type="SUPFAM" id="SSF48403">
    <property type="entry name" value="Ankyrin repeat"/>
    <property type="match status" value="1"/>
</dbReference>
<name>A0AAD4BUZ5_BOLED</name>